<gene>
    <name evidence="1" type="ORF">TSTA_110210</name>
</gene>
<accession>B8MUG9</accession>
<organism evidence="1 2">
    <name type="scientific">Talaromyces stipitatus (strain ATCC 10500 / CBS 375.48 / QM 6759 / NRRL 1006)</name>
    <name type="common">Penicillium stipitatum</name>
    <dbReference type="NCBI Taxonomy" id="441959"/>
    <lineage>
        <taxon>Eukaryota</taxon>
        <taxon>Fungi</taxon>
        <taxon>Dikarya</taxon>
        <taxon>Ascomycota</taxon>
        <taxon>Pezizomycotina</taxon>
        <taxon>Eurotiomycetes</taxon>
        <taxon>Eurotiomycetidae</taxon>
        <taxon>Eurotiales</taxon>
        <taxon>Trichocomaceae</taxon>
        <taxon>Talaromyces</taxon>
        <taxon>Talaromyces sect. Talaromyces</taxon>
    </lineage>
</organism>
<evidence type="ECO:0000313" key="1">
    <source>
        <dbReference type="EMBL" id="EED11841.1"/>
    </source>
</evidence>
<dbReference type="HOGENOM" id="CLU_2851265_0_0_1"/>
<evidence type="ECO:0008006" key="3">
    <source>
        <dbReference type="Google" id="ProtNLM"/>
    </source>
</evidence>
<dbReference type="PhylomeDB" id="B8MUG9"/>
<dbReference type="AlphaFoldDB" id="B8MUG9"/>
<protein>
    <recommendedName>
        <fullName evidence="3">Methyltransferase type 11 domain-containing protein</fullName>
    </recommendedName>
</protein>
<dbReference type="STRING" id="441959.B8MUG9"/>
<dbReference type="RefSeq" id="XP_002488597.1">
    <property type="nucleotide sequence ID" value="XM_002488552.1"/>
</dbReference>
<dbReference type="VEuPathDB" id="FungiDB:TSTA_110210"/>
<keyword evidence="2" id="KW-1185">Reference proteome</keyword>
<dbReference type="EMBL" id="EQ962661">
    <property type="protein sequence ID" value="EED11841.1"/>
    <property type="molecule type" value="Genomic_DNA"/>
</dbReference>
<name>B8MUG9_TALSN</name>
<dbReference type="OrthoDB" id="540004at2759"/>
<dbReference type="Proteomes" id="UP000001745">
    <property type="component" value="Unassembled WGS sequence"/>
</dbReference>
<dbReference type="GeneID" id="8107253"/>
<sequence length="65" mass="7200">METFAHATEPETILAGFFRILRPSGRISLLEYNRELTENVPEVLVLPGSVTQLKSGVDLEAEDAQ</sequence>
<reference evidence="2" key="1">
    <citation type="journal article" date="2015" name="Genome Announc.">
        <title>Genome sequence of the AIDS-associated pathogen Penicillium marneffei (ATCC18224) and its near taxonomic relative Talaromyces stipitatus (ATCC10500).</title>
        <authorList>
            <person name="Nierman W.C."/>
            <person name="Fedorova-Abrams N.D."/>
            <person name="Andrianopoulos A."/>
        </authorList>
    </citation>
    <scope>NUCLEOTIDE SEQUENCE [LARGE SCALE GENOMIC DNA]</scope>
    <source>
        <strain evidence="2">ATCC 10500 / CBS 375.48 / QM 6759 / NRRL 1006</strain>
    </source>
</reference>
<dbReference type="InParanoid" id="B8MUG9"/>
<proteinExistence type="predicted"/>
<evidence type="ECO:0000313" key="2">
    <source>
        <dbReference type="Proteomes" id="UP000001745"/>
    </source>
</evidence>